<sequence length="56" mass="6251">MGGINILVGRSGFADIRQNGYYFVDKSGCMLSEFFDIRKDSKIGFHFILRSVALCG</sequence>
<evidence type="ECO:0000313" key="2">
    <source>
        <dbReference type="Proteomes" id="UP000460412"/>
    </source>
</evidence>
<organism evidence="1 2">
    <name type="scientific">Sporofaciens musculi</name>
    <dbReference type="NCBI Taxonomy" id="2681861"/>
    <lineage>
        <taxon>Bacteria</taxon>
        <taxon>Bacillati</taxon>
        <taxon>Bacillota</taxon>
        <taxon>Clostridia</taxon>
        <taxon>Lachnospirales</taxon>
        <taxon>Lachnospiraceae</taxon>
        <taxon>Sporofaciens</taxon>
    </lineage>
</organism>
<evidence type="ECO:0000313" key="1">
    <source>
        <dbReference type="EMBL" id="MXP76945.1"/>
    </source>
</evidence>
<protein>
    <submittedName>
        <fullName evidence="1">Uncharacterized protein</fullName>
    </submittedName>
</protein>
<dbReference type="EMBL" id="WUQX01000001">
    <property type="protein sequence ID" value="MXP76945.1"/>
    <property type="molecule type" value="Genomic_DNA"/>
</dbReference>
<dbReference type="RefSeq" id="WP_159751985.1">
    <property type="nucleotide sequence ID" value="NZ_WUQX01000001.1"/>
</dbReference>
<accession>A0A7X3SK22</accession>
<dbReference type="AlphaFoldDB" id="A0A7X3SK22"/>
<keyword evidence="2" id="KW-1185">Reference proteome</keyword>
<reference evidence="1 2" key="1">
    <citation type="submission" date="2019-12" db="EMBL/GenBank/DDBJ databases">
        <title>Sporaefaciens musculi gen. nov., sp. nov., a novel bacterium isolated from the caecum of an obese mouse.</title>
        <authorList>
            <person name="Rasmussen T.S."/>
            <person name="Streidl T."/>
            <person name="Hitch T.C.A."/>
            <person name="Wortmann E."/>
            <person name="Deptula P."/>
            <person name="Hansen M."/>
            <person name="Nielsen D.S."/>
            <person name="Clavel T."/>
            <person name="Vogensen F.K."/>
        </authorList>
    </citation>
    <scope>NUCLEOTIDE SEQUENCE [LARGE SCALE GENOMIC DNA]</scope>
    <source>
        <strain evidence="1 2">WCA-9-b2</strain>
    </source>
</reference>
<proteinExistence type="predicted"/>
<comment type="caution">
    <text evidence="1">The sequence shown here is derived from an EMBL/GenBank/DDBJ whole genome shotgun (WGS) entry which is preliminary data.</text>
</comment>
<gene>
    <name evidence="1" type="ORF">GN277_16615</name>
</gene>
<dbReference type="Proteomes" id="UP000460412">
    <property type="component" value="Unassembled WGS sequence"/>
</dbReference>
<name>A0A7X3SK22_9FIRM</name>